<evidence type="ECO:0000313" key="20">
    <source>
        <dbReference type="EMBL" id="KIW70396.1"/>
    </source>
</evidence>
<evidence type="ECO:0000256" key="8">
    <source>
        <dbReference type="ARBA" id="ARBA00023136"/>
    </source>
</evidence>
<evidence type="ECO:0000259" key="19">
    <source>
        <dbReference type="PROSITE" id="PS51762"/>
    </source>
</evidence>
<evidence type="ECO:0000256" key="4">
    <source>
        <dbReference type="ARBA" id="ARBA00022676"/>
    </source>
</evidence>
<comment type="similarity">
    <text evidence="13">Belongs to the glycosyl hydrolase 16 family. CRH1 subfamily.</text>
</comment>
<evidence type="ECO:0000256" key="9">
    <source>
        <dbReference type="ARBA" id="ARBA00023180"/>
    </source>
</evidence>
<dbReference type="AlphaFoldDB" id="A0A0D2CYW2"/>
<accession>A0A0D2CYW2</accession>
<dbReference type="GO" id="GO:0031505">
    <property type="term" value="P:fungal-type cell wall organization"/>
    <property type="evidence" value="ECO:0007669"/>
    <property type="project" value="TreeGrafter"/>
</dbReference>
<dbReference type="Pfam" id="PF00722">
    <property type="entry name" value="Glyco_hydro_16"/>
    <property type="match status" value="1"/>
</dbReference>
<name>A0A0D2CYW2_9EURO</name>
<evidence type="ECO:0000256" key="17">
    <source>
        <dbReference type="SAM" id="MobiDB-lite"/>
    </source>
</evidence>
<reference evidence="20 21" key="1">
    <citation type="submission" date="2015-01" db="EMBL/GenBank/DDBJ databases">
        <title>The Genome Sequence of Capronia semiimmersa CBS27337.</title>
        <authorList>
            <consortium name="The Broad Institute Genomics Platform"/>
            <person name="Cuomo C."/>
            <person name="de Hoog S."/>
            <person name="Gorbushina A."/>
            <person name="Stielow B."/>
            <person name="Teixiera M."/>
            <person name="Abouelleil A."/>
            <person name="Chapman S.B."/>
            <person name="Priest M."/>
            <person name="Young S.K."/>
            <person name="Wortman J."/>
            <person name="Nusbaum C."/>
            <person name="Birren B."/>
        </authorList>
    </citation>
    <scope>NUCLEOTIDE SEQUENCE [LARGE SCALE GENOMIC DNA]</scope>
    <source>
        <strain evidence="20 21">CBS 27337</strain>
    </source>
</reference>
<keyword evidence="11" id="KW-0326">Glycosidase</keyword>
<keyword evidence="5" id="KW-0808">Transferase</keyword>
<dbReference type="FunFam" id="2.60.120.200:FF:000159">
    <property type="entry name" value="Glycosidase"/>
    <property type="match status" value="1"/>
</dbReference>
<dbReference type="GO" id="GO:0005975">
    <property type="term" value="P:carbohydrate metabolic process"/>
    <property type="evidence" value="ECO:0007669"/>
    <property type="project" value="InterPro"/>
</dbReference>
<evidence type="ECO:0000256" key="10">
    <source>
        <dbReference type="ARBA" id="ARBA00023288"/>
    </source>
</evidence>
<evidence type="ECO:0000256" key="5">
    <source>
        <dbReference type="ARBA" id="ARBA00022679"/>
    </source>
</evidence>
<evidence type="ECO:0000256" key="2">
    <source>
        <dbReference type="ARBA" id="ARBA00004589"/>
    </source>
</evidence>
<feature type="compositionally biased region" description="Gly residues" evidence="17">
    <location>
        <begin position="417"/>
        <end position="427"/>
    </location>
</feature>
<feature type="compositionally biased region" description="Low complexity" evidence="17">
    <location>
        <begin position="380"/>
        <end position="392"/>
    </location>
</feature>
<evidence type="ECO:0000256" key="16">
    <source>
        <dbReference type="PIRSR" id="PIRSR037299-1"/>
    </source>
</evidence>
<keyword evidence="6 18" id="KW-0732">Signal</keyword>
<keyword evidence="10" id="KW-0449">Lipoprotein</keyword>
<protein>
    <recommendedName>
        <fullName evidence="15">Crh-like protein</fullName>
        <ecNumber evidence="15">3.2.-.-</ecNumber>
    </recommendedName>
</protein>
<dbReference type="EC" id="3.2.-.-" evidence="15"/>
<dbReference type="InterPro" id="IPR018371">
    <property type="entry name" value="Chitin-binding_1_CS"/>
</dbReference>
<keyword evidence="8 15" id="KW-0472">Membrane</keyword>
<gene>
    <name evidence="20" type="ORF">PV04_02670</name>
</gene>
<dbReference type="Gene3D" id="2.60.120.200">
    <property type="match status" value="1"/>
</dbReference>
<dbReference type="GO" id="GO:0008061">
    <property type="term" value="F:chitin binding"/>
    <property type="evidence" value="ECO:0007669"/>
    <property type="project" value="InterPro"/>
</dbReference>
<dbReference type="PROSITE" id="PS00026">
    <property type="entry name" value="CHIT_BIND_I_1"/>
    <property type="match status" value="1"/>
</dbReference>
<evidence type="ECO:0000256" key="6">
    <source>
        <dbReference type="ARBA" id="ARBA00022729"/>
    </source>
</evidence>
<dbReference type="PROSITE" id="PS51762">
    <property type="entry name" value="GH16_2"/>
    <property type="match status" value="1"/>
</dbReference>
<dbReference type="InterPro" id="IPR000757">
    <property type="entry name" value="Beta-glucanase-like"/>
</dbReference>
<dbReference type="GO" id="GO:0098552">
    <property type="term" value="C:side of membrane"/>
    <property type="evidence" value="ECO:0007669"/>
    <property type="project" value="UniProtKB-KW"/>
</dbReference>
<dbReference type="EMBL" id="KN846957">
    <property type="protein sequence ID" value="KIW70396.1"/>
    <property type="molecule type" value="Genomic_DNA"/>
</dbReference>
<feature type="signal peptide" evidence="18">
    <location>
        <begin position="1"/>
        <end position="21"/>
    </location>
</feature>
<dbReference type="InterPro" id="IPR017168">
    <property type="entry name" value="CHR-like"/>
</dbReference>
<dbReference type="Proteomes" id="UP000054266">
    <property type="component" value="Unassembled WGS sequence"/>
</dbReference>
<evidence type="ECO:0000256" key="14">
    <source>
        <dbReference type="ARBA" id="ARBA00093308"/>
    </source>
</evidence>
<feature type="domain" description="GH16" evidence="19">
    <location>
        <begin position="61"/>
        <end position="276"/>
    </location>
</feature>
<feature type="active site" description="Nucleophile" evidence="16">
    <location>
        <position position="161"/>
    </location>
</feature>
<comment type="subcellular location">
    <subcellularLocation>
        <location evidence="2">Membrane</location>
        <topology evidence="2">Lipid-anchor</topology>
        <topology evidence="2">GPI-anchor</topology>
    </subcellularLocation>
</comment>
<dbReference type="InterPro" id="IPR050546">
    <property type="entry name" value="Glycosyl_Hydrlase_16"/>
</dbReference>
<evidence type="ECO:0000256" key="15">
    <source>
        <dbReference type="PIRNR" id="PIRNR037299"/>
    </source>
</evidence>
<feature type="compositionally biased region" description="Gly residues" evidence="17">
    <location>
        <begin position="368"/>
        <end position="379"/>
    </location>
</feature>
<dbReference type="HOGENOM" id="CLU_040459_0_0_1"/>
<dbReference type="GO" id="GO:0008843">
    <property type="term" value="F:endochitinase activity"/>
    <property type="evidence" value="ECO:0007669"/>
    <property type="project" value="UniProtKB-EC"/>
</dbReference>
<proteinExistence type="inferred from homology"/>
<dbReference type="GO" id="GO:0009277">
    <property type="term" value="C:fungal-type cell wall"/>
    <property type="evidence" value="ECO:0007669"/>
    <property type="project" value="UniProtKB-ARBA"/>
</dbReference>
<dbReference type="GO" id="GO:0016757">
    <property type="term" value="F:glycosyltransferase activity"/>
    <property type="evidence" value="ECO:0007669"/>
    <property type="project" value="UniProtKB-KW"/>
</dbReference>
<keyword evidence="21" id="KW-1185">Reference proteome</keyword>
<evidence type="ECO:0000256" key="7">
    <source>
        <dbReference type="ARBA" id="ARBA00022801"/>
    </source>
</evidence>
<dbReference type="PIRSF" id="PIRSF037299">
    <property type="entry name" value="Glycosidase_CRH1_prd"/>
    <property type="match status" value="1"/>
</dbReference>
<keyword evidence="3" id="KW-0336">GPI-anchor</keyword>
<dbReference type="SUPFAM" id="SSF49899">
    <property type="entry name" value="Concanavalin A-like lectins/glucanases"/>
    <property type="match status" value="1"/>
</dbReference>
<feature type="region of interest" description="Disordered" evidence="17">
    <location>
        <begin position="346"/>
        <end position="427"/>
    </location>
</feature>
<evidence type="ECO:0000256" key="1">
    <source>
        <dbReference type="ARBA" id="ARBA00000822"/>
    </source>
</evidence>
<evidence type="ECO:0000256" key="18">
    <source>
        <dbReference type="SAM" id="SignalP"/>
    </source>
</evidence>
<feature type="compositionally biased region" description="Low complexity" evidence="17">
    <location>
        <begin position="347"/>
        <end position="359"/>
    </location>
</feature>
<dbReference type="InterPro" id="IPR013320">
    <property type="entry name" value="ConA-like_dom_sf"/>
</dbReference>
<keyword evidence="4" id="KW-0328">Glycosyltransferase</keyword>
<dbReference type="PANTHER" id="PTHR10963">
    <property type="entry name" value="GLYCOSYL HYDROLASE-RELATED"/>
    <property type="match status" value="1"/>
</dbReference>
<feature type="active site" description="Proton donor" evidence="16">
    <location>
        <position position="165"/>
    </location>
</feature>
<dbReference type="PANTHER" id="PTHR10963:SF22">
    <property type="entry name" value="GLYCOSIDASE CRH2-RELATED"/>
    <property type="match status" value="1"/>
</dbReference>
<dbReference type="STRING" id="5601.A0A0D2CYW2"/>
<evidence type="ECO:0000256" key="11">
    <source>
        <dbReference type="ARBA" id="ARBA00023295"/>
    </source>
</evidence>
<feature type="chain" id="PRO_5002240169" description="Crh-like protein" evidence="18">
    <location>
        <begin position="22"/>
        <end position="455"/>
    </location>
</feature>
<evidence type="ECO:0000256" key="13">
    <source>
        <dbReference type="ARBA" id="ARBA00038074"/>
    </source>
</evidence>
<sequence>MARQIVHSLLFLAALAPSVLAQVKCGGGTLCPSDTPCCSQYGQCGVGAYCLGGCDPVNSFSLDSCVPAPVCQSKDYDFSNLDGIVPNTKYLGDPTTADWVSSGSPLEYQDSVLLTMAEGTVGTLLTSTRFVWYGKIGARFATSAGAGVVTAFILLGNSKDEIDFEFVGVELENAQTNFYSQGVPVYTNGGNTTGLSDVHANMHDYEIDWQPDSITWSIDGKVVRTLDREDTWNATANRYYYPQTPCQVQLSLWPGGLPSNGEGTIEWAGGLVEWDSPYMTNGYYYAQFDSVSVECYDPPSDANVQGSKSYIFTDSSMTNLSVEITNDNTVLKSFLGTGTNMSANYPSNTASSSGSSKTSEVATIPGLSGVGTGSNGGRGDNTTGSGDSNSSGSDGGSGSDSSATASTSGAATTGFVQGDGGDSSNGAGSIGGNSETLLKGSLFAAIIAVVGLCVM</sequence>
<evidence type="ECO:0000256" key="12">
    <source>
        <dbReference type="ARBA" id="ARBA00023316"/>
    </source>
</evidence>
<feature type="compositionally biased region" description="Low complexity" evidence="17">
    <location>
        <begin position="399"/>
        <end position="414"/>
    </location>
</feature>
<comment type="function">
    <text evidence="14">Dual chitinase/transglycosylase that plays a role in cell wall architecture. Chitinase and transglycosylase activities are coupled. Required for the polysaccharide cross-linking at the septa and the cell wall. More specifically, transfers chitin to 1,6-beta-glucan in the cell wall.</text>
</comment>
<keyword evidence="9" id="KW-0325">Glycoprotein</keyword>
<organism evidence="20 21">
    <name type="scientific">Phialophora macrospora</name>
    <dbReference type="NCBI Taxonomy" id="1851006"/>
    <lineage>
        <taxon>Eukaryota</taxon>
        <taxon>Fungi</taxon>
        <taxon>Dikarya</taxon>
        <taxon>Ascomycota</taxon>
        <taxon>Pezizomycotina</taxon>
        <taxon>Eurotiomycetes</taxon>
        <taxon>Chaetothyriomycetidae</taxon>
        <taxon>Chaetothyriales</taxon>
        <taxon>Herpotrichiellaceae</taxon>
        <taxon>Phialophora</taxon>
    </lineage>
</organism>
<keyword evidence="12" id="KW-0961">Cell wall biogenesis/degradation</keyword>
<evidence type="ECO:0000256" key="3">
    <source>
        <dbReference type="ARBA" id="ARBA00022622"/>
    </source>
</evidence>
<evidence type="ECO:0000313" key="21">
    <source>
        <dbReference type="Proteomes" id="UP000054266"/>
    </source>
</evidence>
<keyword evidence="7 15" id="KW-0378">Hydrolase</keyword>
<comment type="catalytic activity">
    <reaction evidence="1">
        <text>Random endo-hydrolysis of N-acetyl-beta-D-glucosaminide (1-&gt;4)-beta-linkages in chitin and chitodextrins.</text>
        <dbReference type="EC" id="3.2.1.14"/>
    </reaction>
</comment>